<comment type="caution">
    <text evidence="3">The sequence shown here is derived from an EMBL/GenBank/DDBJ whole genome shotgun (WGS) entry which is preliminary data.</text>
</comment>
<protein>
    <submittedName>
        <fullName evidence="3">Uncharacterized protein</fullName>
    </submittedName>
</protein>
<dbReference type="Proteomes" id="UP001280581">
    <property type="component" value="Unassembled WGS sequence"/>
</dbReference>
<feature type="compositionally biased region" description="Polar residues" evidence="2">
    <location>
        <begin position="195"/>
        <end position="206"/>
    </location>
</feature>
<organism evidence="3 4">
    <name type="scientific">Pseudopithomyces chartarum</name>
    <dbReference type="NCBI Taxonomy" id="1892770"/>
    <lineage>
        <taxon>Eukaryota</taxon>
        <taxon>Fungi</taxon>
        <taxon>Dikarya</taxon>
        <taxon>Ascomycota</taxon>
        <taxon>Pezizomycotina</taxon>
        <taxon>Dothideomycetes</taxon>
        <taxon>Pleosporomycetidae</taxon>
        <taxon>Pleosporales</taxon>
        <taxon>Massarineae</taxon>
        <taxon>Didymosphaeriaceae</taxon>
        <taxon>Pseudopithomyces</taxon>
    </lineage>
</organism>
<dbReference type="EMBL" id="WVTA01000014">
    <property type="protein sequence ID" value="KAK3202181.1"/>
    <property type="molecule type" value="Genomic_DNA"/>
</dbReference>
<feature type="coiled-coil region" evidence="1">
    <location>
        <begin position="446"/>
        <end position="487"/>
    </location>
</feature>
<evidence type="ECO:0000313" key="4">
    <source>
        <dbReference type="Proteomes" id="UP001280581"/>
    </source>
</evidence>
<evidence type="ECO:0000256" key="2">
    <source>
        <dbReference type="SAM" id="MobiDB-lite"/>
    </source>
</evidence>
<sequence length="549" mass="60749">MPELYSDSFLATVNRQAPHPVSPPPGRQPNVPLLQQIQKAVGEADVLAALAPSFKKLQVEFGDETNEVDSTVNNLNRFLVAPQKGNCNIAILYGNLNRNSVYVFLHEDNGTFPYKLTYHSFNPSTMAHVSEHACSYMYESIGTQGRHAAFEPAKDASQVGALALYYFSRLKRLGCTYPLMNELTKQLQAMCRSIPKSQPHQASNSAQKREVRHPETKMTTIVAPQAPKKFGPKAVAFSAPPHIQRGGMQGGPNNPQPKPTNIGLAAPSPRPGGRPHQKRPAPTQLGPDWGRKKRRDQADQKNGGGGADLTRLDNSRTTERVHMHKNIKMERDTEVDRTPRAPSSIEIFGTRPSSMAVNHQVASSRTIDPGQFHSKNLRITSSPMTFNSPYHAPAARASYPFLGARNTGGLPPGTSTSRSNDGFQARTHSSLPNLHTFAGHNLMGDLQAAQEQERVASTDVQEVQRQIVTARQDIAGMRNRYMELQAACARLRPAIIQAEQGLNDLEKHENDLNLLVTVCRDEQRAIVDTMNPFMRGMIELGRQMERRNN</sequence>
<evidence type="ECO:0000313" key="3">
    <source>
        <dbReference type="EMBL" id="KAK3202181.1"/>
    </source>
</evidence>
<reference evidence="3 4" key="1">
    <citation type="submission" date="2021-02" db="EMBL/GenBank/DDBJ databases">
        <title>Genome assembly of Pseudopithomyces chartarum.</title>
        <authorList>
            <person name="Jauregui R."/>
            <person name="Singh J."/>
            <person name="Voisey C."/>
        </authorList>
    </citation>
    <scope>NUCLEOTIDE SEQUENCE [LARGE SCALE GENOMIC DNA]</scope>
    <source>
        <strain evidence="3 4">AGR01</strain>
    </source>
</reference>
<feature type="compositionally biased region" description="Basic and acidic residues" evidence="2">
    <location>
        <begin position="310"/>
        <end position="320"/>
    </location>
</feature>
<gene>
    <name evidence="3" type="ORF">GRF29_161g433230</name>
</gene>
<accession>A0AAN6LRU8</accession>
<feature type="region of interest" description="Disordered" evidence="2">
    <location>
        <begin position="194"/>
        <end position="320"/>
    </location>
</feature>
<feature type="compositionally biased region" description="Basic and acidic residues" evidence="2">
    <location>
        <begin position="207"/>
        <end position="216"/>
    </location>
</feature>
<keyword evidence="1" id="KW-0175">Coiled coil</keyword>
<name>A0AAN6LRU8_9PLEO</name>
<evidence type="ECO:0000256" key="1">
    <source>
        <dbReference type="SAM" id="Coils"/>
    </source>
</evidence>
<dbReference type="AlphaFoldDB" id="A0AAN6LRU8"/>
<proteinExistence type="predicted"/>
<keyword evidence="4" id="KW-1185">Reference proteome</keyword>